<evidence type="ECO:0000313" key="3">
    <source>
        <dbReference type="Proteomes" id="UP000319908"/>
    </source>
</evidence>
<evidence type="ECO:0000259" key="1">
    <source>
        <dbReference type="Pfam" id="PF04448"/>
    </source>
</evidence>
<dbReference type="OrthoDB" id="7349818at2"/>
<dbReference type="Pfam" id="PF04448">
    <property type="entry name" value="DUF551"/>
    <property type="match status" value="1"/>
</dbReference>
<evidence type="ECO:0000313" key="2">
    <source>
        <dbReference type="EMBL" id="TWU18021.1"/>
    </source>
</evidence>
<organism evidence="2 3">
    <name type="scientific">Allorhodopirellula heiligendammensis</name>
    <dbReference type="NCBI Taxonomy" id="2714739"/>
    <lineage>
        <taxon>Bacteria</taxon>
        <taxon>Pseudomonadati</taxon>
        <taxon>Planctomycetota</taxon>
        <taxon>Planctomycetia</taxon>
        <taxon>Pirellulales</taxon>
        <taxon>Pirellulaceae</taxon>
        <taxon>Allorhodopirellula</taxon>
    </lineage>
</organism>
<keyword evidence="3" id="KW-1185">Reference proteome</keyword>
<gene>
    <name evidence="2" type="ORF">Poly21_01740</name>
</gene>
<dbReference type="Proteomes" id="UP000319908">
    <property type="component" value="Unassembled WGS sequence"/>
</dbReference>
<sequence length="154" mass="17245">MTTCNIVPGYEIVHPMESLMLAAEPGLGASDASECLDNWTRYFCNAAESDDDVLMTPQRVSALVHTLVAARQRARRLIAERDALKRAANTEVIRWIDASEQLPDADIDVMVKIDDESVPIWIGHHDGEVWYVDDSWHEAVTHWAEMPFGPEVAS</sequence>
<dbReference type="EMBL" id="SJPU01000001">
    <property type="protein sequence ID" value="TWU18021.1"/>
    <property type="molecule type" value="Genomic_DNA"/>
</dbReference>
<dbReference type="RefSeq" id="WP_146405043.1">
    <property type="nucleotide sequence ID" value="NZ_SJPU01000001.1"/>
</dbReference>
<name>A0A5C6C2Y6_9BACT</name>
<accession>A0A5C6C2Y6</accession>
<reference evidence="2 3" key="1">
    <citation type="journal article" date="2020" name="Antonie Van Leeuwenhoek">
        <title>Rhodopirellula heiligendammensis sp. nov., Rhodopirellula pilleata sp. nov., and Rhodopirellula solitaria sp. nov. isolated from natural or artificial marine surfaces in Northern Germany and California, USA, and emended description of the genus Rhodopirellula.</title>
        <authorList>
            <person name="Kallscheuer N."/>
            <person name="Wiegand S."/>
            <person name="Jogler M."/>
            <person name="Boedeker C."/>
            <person name="Peeters S.H."/>
            <person name="Rast P."/>
            <person name="Heuer A."/>
            <person name="Jetten M.S.M."/>
            <person name="Rohde M."/>
            <person name="Jogler C."/>
        </authorList>
    </citation>
    <scope>NUCLEOTIDE SEQUENCE [LARGE SCALE GENOMIC DNA]</scope>
    <source>
        <strain evidence="2 3">Poly21</strain>
    </source>
</reference>
<protein>
    <recommendedName>
        <fullName evidence="1">DUF551 domain-containing protein</fullName>
    </recommendedName>
</protein>
<proteinExistence type="predicted"/>
<dbReference type="AlphaFoldDB" id="A0A5C6C2Y6"/>
<dbReference type="InterPro" id="IPR007539">
    <property type="entry name" value="DUF551"/>
</dbReference>
<comment type="caution">
    <text evidence="2">The sequence shown here is derived from an EMBL/GenBank/DDBJ whole genome shotgun (WGS) entry which is preliminary data.</text>
</comment>
<feature type="domain" description="DUF551" evidence="1">
    <location>
        <begin position="95"/>
        <end position="151"/>
    </location>
</feature>